<dbReference type="EMBL" id="CAMPGE010010415">
    <property type="protein sequence ID" value="CAI2369264.1"/>
    <property type="molecule type" value="Genomic_DNA"/>
</dbReference>
<feature type="binding site" evidence="8">
    <location>
        <position position="217"/>
    </location>
    <ligand>
        <name>a divalent metal cation</name>
        <dbReference type="ChEBI" id="CHEBI:60240"/>
        <label>1</label>
    </ligand>
</feature>
<dbReference type="Gene3D" id="1.10.10.10">
    <property type="entry name" value="Winged helix-like DNA-binding domain superfamily/Winged helix DNA-binding domain"/>
    <property type="match status" value="1"/>
</dbReference>
<dbReference type="InterPro" id="IPR000994">
    <property type="entry name" value="Pept_M24"/>
</dbReference>
<keyword evidence="7 8" id="KW-0378">Hydrolase</keyword>
<dbReference type="InterPro" id="IPR036388">
    <property type="entry name" value="WH-like_DNA-bd_sf"/>
</dbReference>
<reference evidence="12" key="1">
    <citation type="submission" date="2023-07" db="EMBL/GenBank/DDBJ databases">
        <authorList>
            <consortium name="AG Swart"/>
            <person name="Singh M."/>
            <person name="Singh A."/>
            <person name="Seah K."/>
            <person name="Emmerich C."/>
        </authorList>
    </citation>
    <scope>NUCLEOTIDE SEQUENCE</scope>
    <source>
        <strain evidence="12">DP1</strain>
    </source>
</reference>
<dbReference type="InterPro" id="IPR002468">
    <property type="entry name" value="Pept_M24A_MAP2"/>
</dbReference>
<feature type="binding site" evidence="8">
    <location>
        <position position="206"/>
    </location>
    <ligand>
        <name>a divalent metal cation</name>
        <dbReference type="ChEBI" id="CHEBI:60240"/>
        <label>1</label>
    </ligand>
</feature>
<comment type="catalytic activity">
    <reaction evidence="1 8 9">
        <text>Release of N-terminal amino acids, preferentially methionine, from peptides and arylamides.</text>
        <dbReference type="EC" id="3.4.11.18"/>
    </reaction>
</comment>
<dbReference type="PANTHER" id="PTHR45777">
    <property type="entry name" value="METHIONINE AMINOPEPTIDASE 2"/>
    <property type="match status" value="1"/>
</dbReference>
<dbReference type="NCBIfam" id="TIGR00501">
    <property type="entry name" value="met_pdase_II"/>
    <property type="match status" value="1"/>
</dbReference>
<keyword evidence="4 8" id="KW-0031">Aminopeptidase</keyword>
<feature type="binding site" evidence="8">
    <location>
        <position position="415"/>
    </location>
    <ligand>
        <name>a divalent metal cation</name>
        <dbReference type="ChEBI" id="CHEBI:60240"/>
        <label>1</label>
    </ligand>
</feature>
<feature type="binding site" evidence="8">
    <location>
        <position position="217"/>
    </location>
    <ligand>
        <name>a divalent metal cation</name>
        <dbReference type="ChEBI" id="CHEBI:60240"/>
        <label>2</label>
        <note>catalytic</note>
    </ligand>
</feature>
<organism evidence="12 13">
    <name type="scientific">Euplotes crassus</name>
    <dbReference type="NCBI Taxonomy" id="5936"/>
    <lineage>
        <taxon>Eukaryota</taxon>
        <taxon>Sar</taxon>
        <taxon>Alveolata</taxon>
        <taxon>Ciliophora</taxon>
        <taxon>Intramacronucleata</taxon>
        <taxon>Spirotrichea</taxon>
        <taxon>Hypotrichia</taxon>
        <taxon>Euplotida</taxon>
        <taxon>Euplotidae</taxon>
        <taxon>Moneuplotes</taxon>
    </lineage>
</organism>
<comment type="cofactor">
    <cofactor evidence="8">
        <name>Co(2+)</name>
        <dbReference type="ChEBI" id="CHEBI:48828"/>
    </cofactor>
    <cofactor evidence="8">
        <name>Zn(2+)</name>
        <dbReference type="ChEBI" id="CHEBI:29105"/>
    </cofactor>
    <cofactor evidence="8">
        <name>Mn(2+)</name>
        <dbReference type="ChEBI" id="CHEBI:29035"/>
    </cofactor>
    <cofactor evidence="8">
        <name>Fe(2+)</name>
        <dbReference type="ChEBI" id="CHEBI:29033"/>
    </cofactor>
    <text evidence="8">Binds 2 divalent metal cations per subunit. Has a high-affinity and a low affinity metal-binding site. The true nature of the physiological cofactor is under debate. The enzyme is active with cobalt, zinc, manganese or divalent iron ions. Most likely, methionine aminopeptidases function as mononuclear Fe(2+)-metalloproteases under physiological conditions, and the catalytically relevant metal-binding site has been assigned to the histidine-containing high-affinity site.</text>
</comment>
<evidence type="ECO:0000256" key="5">
    <source>
        <dbReference type="ARBA" id="ARBA00022670"/>
    </source>
</evidence>
<comment type="subcellular location">
    <subcellularLocation>
        <location evidence="8">Cytoplasm</location>
    </subcellularLocation>
</comment>
<accession>A0AAD1XAL2</accession>
<dbReference type="Proteomes" id="UP001295684">
    <property type="component" value="Unassembled WGS sequence"/>
</dbReference>
<dbReference type="AlphaFoldDB" id="A0AAD1XAL2"/>
<dbReference type="InterPro" id="IPR036005">
    <property type="entry name" value="Creatinase/aminopeptidase-like"/>
</dbReference>
<dbReference type="Gene3D" id="3.90.230.10">
    <property type="entry name" value="Creatinase/methionine aminopeptidase superfamily"/>
    <property type="match status" value="1"/>
</dbReference>
<comment type="similarity">
    <text evidence="8">Belongs to the peptidase M24A family. Methionine aminopeptidase eukaryotic type 2 subfamily.</text>
</comment>
<feature type="domain" description="Peptidase M24" evidence="11">
    <location>
        <begin position="122"/>
        <end position="328"/>
    </location>
</feature>
<dbReference type="PANTHER" id="PTHR45777:SF2">
    <property type="entry name" value="METHIONINE AMINOPEPTIDASE 2"/>
    <property type="match status" value="1"/>
</dbReference>
<evidence type="ECO:0000256" key="1">
    <source>
        <dbReference type="ARBA" id="ARBA00000294"/>
    </source>
</evidence>
<proteinExistence type="inferred from homology"/>
<dbReference type="GO" id="GO:0004239">
    <property type="term" value="F:initiator methionyl aminopeptidase activity"/>
    <property type="evidence" value="ECO:0007669"/>
    <property type="project" value="UniProtKB-UniRule"/>
</dbReference>
<gene>
    <name evidence="12" type="ORF">ECRASSUSDP1_LOCUS10562</name>
</gene>
<comment type="function">
    <text evidence="8 9">Cotranslationally removes the N-terminal methionine from nascent proteins. The N-terminal methionine is often cleaved when the second residue in the primary sequence is small and uncharged (Met-Ala-, Cys, Gly, Pro, Ser, Thr, or Val).</text>
</comment>
<evidence type="ECO:0000256" key="9">
    <source>
        <dbReference type="RuleBase" id="RU003653"/>
    </source>
</evidence>
<dbReference type="GO" id="GO:0005737">
    <property type="term" value="C:cytoplasm"/>
    <property type="evidence" value="ECO:0007669"/>
    <property type="project" value="UniProtKB-SubCell"/>
</dbReference>
<dbReference type="SUPFAM" id="SSF55920">
    <property type="entry name" value="Creatinase/aminopeptidase"/>
    <property type="match status" value="1"/>
</dbReference>
<feature type="binding site" evidence="8">
    <location>
        <position position="319"/>
    </location>
    <ligand>
        <name>a divalent metal cation</name>
        <dbReference type="ChEBI" id="CHEBI:60240"/>
        <label>2</label>
        <note>catalytic</note>
    </ligand>
</feature>
<feature type="region of interest" description="Disordered" evidence="10">
    <location>
        <begin position="1"/>
        <end position="50"/>
    </location>
</feature>
<keyword evidence="6 8" id="KW-0479">Metal-binding</keyword>
<dbReference type="EC" id="3.4.11.18" evidence="8"/>
<dbReference type="InterPro" id="IPR036390">
    <property type="entry name" value="WH_DNA-bd_sf"/>
</dbReference>
<dbReference type="HAMAP" id="MF_03175">
    <property type="entry name" value="MetAP_2_euk"/>
    <property type="match status" value="1"/>
</dbReference>
<keyword evidence="13" id="KW-1185">Reference proteome</keyword>
<dbReference type="GO" id="GO:0006508">
    <property type="term" value="P:proteolysis"/>
    <property type="evidence" value="ECO:0007669"/>
    <property type="project" value="UniProtKB-KW"/>
</dbReference>
<evidence type="ECO:0000313" key="13">
    <source>
        <dbReference type="Proteomes" id="UP001295684"/>
    </source>
</evidence>
<comment type="cofactor">
    <cofactor evidence="2">
        <name>Mn(2+)</name>
        <dbReference type="ChEBI" id="CHEBI:29035"/>
    </cofactor>
</comment>
<keyword evidence="5 8" id="KW-0645">Protease</keyword>
<evidence type="ECO:0000256" key="10">
    <source>
        <dbReference type="SAM" id="MobiDB-lite"/>
    </source>
</evidence>
<evidence type="ECO:0000256" key="3">
    <source>
        <dbReference type="ARBA" id="ARBA00001954"/>
    </source>
</evidence>
<evidence type="ECO:0000256" key="4">
    <source>
        <dbReference type="ARBA" id="ARBA00022438"/>
    </source>
</evidence>
<comment type="caution">
    <text evidence="12">The sequence shown here is derived from an EMBL/GenBank/DDBJ whole genome shotgun (WGS) entry which is preliminary data.</text>
</comment>
<feature type="compositionally biased region" description="Basic and acidic residues" evidence="10">
    <location>
        <begin position="41"/>
        <end position="50"/>
    </location>
</feature>
<dbReference type="GO" id="GO:0046872">
    <property type="term" value="F:metal ion binding"/>
    <property type="evidence" value="ECO:0007669"/>
    <property type="project" value="UniProtKB-UniRule"/>
</dbReference>
<dbReference type="GO" id="GO:0070006">
    <property type="term" value="F:metalloaminopeptidase activity"/>
    <property type="evidence" value="ECO:0007669"/>
    <property type="project" value="UniProtKB-UniRule"/>
</dbReference>
<comment type="cofactor">
    <cofactor evidence="3">
        <name>Fe(2+)</name>
        <dbReference type="ChEBI" id="CHEBI:29033"/>
    </cofactor>
</comment>
<protein>
    <recommendedName>
        <fullName evidence="8">Methionine aminopeptidase 2</fullName>
        <shortName evidence="8">MAP 2</shortName>
        <shortName evidence="8">MetAP 2</shortName>
        <ecNumber evidence="8">3.4.11.18</ecNumber>
    </recommendedName>
    <alternativeName>
        <fullName evidence="8">Peptidase M</fullName>
    </alternativeName>
</protein>
<feature type="binding site" evidence="8">
    <location>
        <position position="415"/>
    </location>
    <ligand>
        <name>a divalent metal cation</name>
        <dbReference type="ChEBI" id="CHEBI:60240"/>
        <label>2</label>
        <note>catalytic</note>
    </ligand>
</feature>
<dbReference type="InterPro" id="IPR050247">
    <property type="entry name" value="Met_Aminopeptidase_Type2"/>
</dbReference>
<feature type="binding site" evidence="8">
    <location>
        <position position="286"/>
    </location>
    <ligand>
        <name>a divalent metal cation</name>
        <dbReference type="ChEBI" id="CHEBI:60240"/>
        <label>2</label>
        <note>catalytic</note>
    </ligand>
</feature>
<name>A0AAD1XAL2_EUPCR</name>
<dbReference type="Pfam" id="PF00557">
    <property type="entry name" value="Peptidase_M24"/>
    <property type="match status" value="1"/>
</dbReference>
<evidence type="ECO:0000313" key="12">
    <source>
        <dbReference type="EMBL" id="CAI2369264.1"/>
    </source>
</evidence>
<evidence type="ECO:0000256" key="6">
    <source>
        <dbReference type="ARBA" id="ARBA00022723"/>
    </source>
</evidence>
<evidence type="ECO:0000256" key="2">
    <source>
        <dbReference type="ARBA" id="ARBA00001936"/>
    </source>
</evidence>
<evidence type="ECO:0000256" key="8">
    <source>
        <dbReference type="HAMAP-Rule" id="MF_03175"/>
    </source>
</evidence>
<dbReference type="PRINTS" id="PR00599">
    <property type="entry name" value="MAPEPTIDASE"/>
</dbReference>
<sequence length="434" mass="49479">MLQKKSKSQPLKKRRRLKPRTNLKRLLKRKRKKRKRNKKKKDAEEEEHKYAPRALDNSKFRLLGDWTEGEWKQTEDYSIPIADQFPDNEYPLGEIMEYSHDTSRITSEEMREKERIMKYDYEAIRRGAECHRQVRKYAQSFIKPGMKLIDICHKLEAKNLELIQANYLEAGQAFPTGISINDCAAHYSPNPGDDKILGEDDVCKLDFGTHVGGNIIDCAFTIAFNEKYDNLLQAVKDATNTGIKTAGIDVRLCDIGEAIQEVMESYEVELDGTTYPVKCCRNLNGHLIGKYQVHAGKSVPIVKGGDTTKMEEGEVYAIETFGSTGKGVVYEEADCSHYMKDFHVGKVPLRNPKARALISHINKHYGTLAFCKRWIERDGFKGGYILPLKNLCDEGVITAYPPLNDIPGSYVAQYEHTILLKPTSKEVVSRGQDY</sequence>
<evidence type="ECO:0000256" key="7">
    <source>
        <dbReference type="ARBA" id="ARBA00022801"/>
    </source>
</evidence>
<dbReference type="InterPro" id="IPR001714">
    <property type="entry name" value="Pept_M24_MAP"/>
</dbReference>
<dbReference type="CDD" id="cd01088">
    <property type="entry name" value="MetAP2"/>
    <property type="match status" value="1"/>
</dbReference>
<evidence type="ECO:0000259" key="11">
    <source>
        <dbReference type="Pfam" id="PF00557"/>
    </source>
</evidence>
<keyword evidence="8" id="KW-0963">Cytoplasm</keyword>
<feature type="binding site" evidence="8">
    <location>
        <position position="294"/>
    </location>
    <ligand>
        <name>substrate</name>
    </ligand>
</feature>
<feature type="compositionally biased region" description="Basic residues" evidence="10">
    <location>
        <begin position="1"/>
        <end position="40"/>
    </location>
</feature>
<feature type="binding site" evidence="8">
    <location>
        <position position="186"/>
    </location>
    <ligand>
        <name>substrate</name>
    </ligand>
</feature>
<dbReference type="SUPFAM" id="SSF46785">
    <property type="entry name" value="Winged helix' DNA-binding domain"/>
    <property type="match status" value="1"/>
</dbReference>